<dbReference type="InterPro" id="IPR000462">
    <property type="entry name" value="CDP-OH_P_trans"/>
</dbReference>
<dbReference type="OrthoDB" id="9777147at2"/>
<accession>A0A1M4XY11</accession>
<dbReference type="GO" id="GO:0008654">
    <property type="term" value="P:phospholipid biosynthetic process"/>
    <property type="evidence" value="ECO:0007669"/>
    <property type="project" value="InterPro"/>
</dbReference>
<evidence type="ECO:0000256" key="1">
    <source>
        <dbReference type="SAM" id="Phobius"/>
    </source>
</evidence>
<dbReference type="GO" id="GO:0016780">
    <property type="term" value="F:phosphotransferase activity, for other substituted phosphate groups"/>
    <property type="evidence" value="ECO:0007669"/>
    <property type="project" value="InterPro"/>
</dbReference>
<name>A0A1M4XY11_9CLOT</name>
<dbReference type="RefSeq" id="WP_084067847.1">
    <property type="nucleotide sequence ID" value="NZ_FQVI01000010.1"/>
</dbReference>
<evidence type="ECO:0000313" key="3">
    <source>
        <dbReference type="Proteomes" id="UP000184245"/>
    </source>
</evidence>
<evidence type="ECO:0000313" key="2">
    <source>
        <dbReference type="EMBL" id="SHE98494.1"/>
    </source>
</evidence>
<proteinExistence type="predicted"/>
<gene>
    <name evidence="2" type="ORF">SAMN02745158_02148</name>
</gene>
<dbReference type="AlphaFoldDB" id="A0A1M4XY11"/>
<dbReference type="Pfam" id="PF01066">
    <property type="entry name" value="CDP-OH_P_transf"/>
    <property type="match status" value="1"/>
</dbReference>
<keyword evidence="1" id="KW-0812">Transmembrane</keyword>
<protein>
    <submittedName>
        <fullName evidence="2">CDP-alcohol phosphatidyltransferase</fullName>
    </submittedName>
</protein>
<dbReference type="GO" id="GO:0016020">
    <property type="term" value="C:membrane"/>
    <property type="evidence" value="ECO:0007669"/>
    <property type="project" value="InterPro"/>
</dbReference>
<dbReference type="STRING" id="1122155.SAMN02745158_02148"/>
<keyword evidence="2" id="KW-0808">Transferase</keyword>
<organism evidence="2 3">
    <name type="scientific">Lactonifactor longoviformis DSM 17459</name>
    <dbReference type="NCBI Taxonomy" id="1122155"/>
    <lineage>
        <taxon>Bacteria</taxon>
        <taxon>Bacillati</taxon>
        <taxon>Bacillota</taxon>
        <taxon>Clostridia</taxon>
        <taxon>Eubacteriales</taxon>
        <taxon>Clostridiaceae</taxon>
        <taxon>Lactonifactor</taxon>
    </lineage>
</organism>
<reference evidence="2 3" key="1">
    <citation type="submission" date="2016-11" db="EMBL/GenBank/DDBJ databases">
        <authorList>
            <person name="Jaros S."/>
            <person name="Januszkiewicz K."/>
            <person name="Wedrychowicz H."/>
        </authorList>
    </citation>
    <scope>NUCLEOTIDE SEQUENCE [LARGE SCALE GENOMIC DNA]</scope>
    <source>
        <strain evidence="2 3">DSM 17459</strain>
    </source>
</reference>
<keyword evidence="1" id="KW-0472">Membrane</keyword>
<dbReference type="InterPro" id="IPR043130">
    <property type="entry name" value="CDP-OH_PTrfase_TM_dom"/>
</dbReference>
<keyword evidence="1" id="KW-1133">Transmembrane helix</keyword>
<keyword evidence="3" id="KW-1185">Reference proteome</keyword>
<feature type="transmembrane region" description="Helical" evidence="1">
    <location>
        <begin position="38"/>
        <end position="58"/>
    </location>
</feature>
<dbReference type="Proteomes" id="UP000184245">
    <property type="component" value="Unassembled WGS sequence"/>
</dbReference>
<dbReference type="EMBL" id="FQVI01000010">
    <property type="protein sequence ID" value="SHE98494.1"/>
    <property type="molecule type" value="Genomic_DNA"/>
</dbReference>
<sequence>MVKIREKLNGYYNYTVILTYLGMLFGFTGIVYVTEGQYSLAFICLMIAGVCDMFDGAVAATRQRDINEKWYGIQIDSLSDLVCFGILPAFIT</sequence>
<feature type="transmembrane region" description="Helical" evidence="1">
    <location>
        <begin position="12"/>
        <end position="32"/>
    </location>
</feature>
<dbReference type="Gene3D" id="1.20.120.1760">
    <property type="match status" value="1"/>
</dbReference>